<dbReference type="Proteomes" id="UP000474957">
    <property type="component" value="Unassembled WGS sequence"/>
</dbReference>
<proteinExistence type="predicted"/>
<comment type="caution">
    <text evidence="1">The sequence shown here is derived from an EMBL/GenBank/DDBJ whole genome shotgun (WGS) entry which is preliminary data.</text>
</comment>
<keyword evidence="2" id="KW-1185">Reference proteome</keyword>
<dbReference type="InterPro" id="IPR021679">
    <property type="entry name" value="Toxin_endonuclease_YhaV"/>
</dbReference>
<dbReference type="RefSeq" id="WP_154447485.1">
    <property type="nucleotide sequence ID" value="NZ_WIND01000013.1"/>
</dbReference>
<reference evidence="1 2" key="1">
    <citation type="submission" date="2019-10" db="EMBL/GenBank/DDBJ databases">
        <title>Cognatihalovulum marinum gen. nov. sp. nov., a new member of the family Rhodobacteraceae isolated from deep seawater of the Northwest Indian Ocean.</title>
        <authorList>
            <person name="Ruan C."/>
            <person name="Wang J."/>
            <person name="Zheng X."/>
            <person name="Song L."/>
            <person name="Zhu Y."/>
            <person name="Huang Y."/>
            <person name="Lu Z."/>
            <person name="Du W."/>
            <person name="Huang L."/>
            <person name="Dai X."/>
        </authorList>
    </citation>
    <scope>NUCLEOTIDE SEQUENCE [LARGE SCALE GENOMIC DNA]</scope>
    <source>
        <strain evidence="1 2">2CG4</strain>
    </source>
</reference>
<dbReference type="GO" id="GO:0004540">
    <property type="term" value="F:RNA nuclease activity"/>
    <property type="evidence" value="ECO:0007669"/>
    <property type="project" value="InterPro"/>
</dbReference>
<gene>
    <name evidence="1" type="ORF">GE300_14880</name>
</gene>
<protein>
    <submittedName>
        <fullName evidence="1">Type II toxin-antitoxin system YhaV family toxin</fullName>
    </submittedName>
</protein>
<dbReference type="EMBL" id="WIND01000013">
    <property type="protein sequence ID" value="MSU90884.1"/>
    <property type="molecule type" value="Genomic_DNA"/>
</dbReference>
<name>A0A6L5Z4F0_9RHOB</name>
<dbReference type="GO" id="GO:0110001">
    <property type="term" value="C:toxin-antitoxin complex"/>
    <property type="evidence" value="ECO:0007669"/>
    <property type="project" value="InterPro"/>
</dbReference>
<accession>A0A6L5Z4F0</accession>
<evidence type="ECO:0000313" key="2">
    <source>
        <dbReference type="Proteomes" id="UP000474957"/>
    </source>
</evidence>
<dbReference type="AlphaFoldDB" id="A0A6L5Z4F0"/>
<sequence>MSEGQVPGALVVNGWTLLQDPAFAESYEDLVANVERLREKHPETYRKKAPTKILAAIEKLTKEVIPANPTSTVFDLGNTVGPEHRAWKRAKFLQQFRLFFRYDTKSKIIIYGWVNDESTKRAYGSKTDAYRIFQKRLAAGDPPTGWNDLTRRAAPVASDESC</sequence>
<evidence type="ECO:0000313" key="1">
    <source>
        <dbReference type="EMBL" id="MSU90884.1"/>
    </source>
</evidence>
<dbReference type="Pfam" id="PF11663">
    <property type="entry name" value="Toxin_YhaV"/>
    <property type="match status" value="1"/>
</dbReference>
<organism evidence="1 2">
    <name type="scientific">Halovulum marinum</name>
    <dbReference type="NCBI Taxonomy" id="2662447"/>
    <lineage>
        <taxon>Bacteria</taxon>
        <taxon>Pseudomonadati</taxon>
        <taxon>Pseudomonadota</taxon>
        <taxon>Alphaproteobacteria</taxon>
        <taxon>Rhodobacterales</taxon>
        <taxon>Paracoccaceae</taxon>
        <taxon>Halovulum</taxon>
    </lineage>
</organism>